<reference evidence="1" key="1">
    <citation type="submission" date="2022-12" db="EMBL/GenBank/DDBJ databases">
        <authorList>
            <person name="Petersen C."/>
        </authorList>
    </citation>
    <scope>NUCLEOTIDE SEQUENCE</scope>
    <source>
        <strain evidence="1">IBT 3081</strain>
    </source>
</reference>
<dbReference type="AlphaFoldDB" id="A0A9W9R8R5"/>
<dbReference type="GeneID" id="81467247"/>
<sequence>MSKDTLSQTKNSFVPDLCAGVSDNWKKQCEDTQGYYAPVFSGRIEKVAQTVTGYLLAWRIALGPGVGCVQYSSRSTK</sequence>
<reference evidence="1" key="2">
    <citation type="journal article" date="2023" name="IMA Fungus">
        <title>Comparative genomic study of the Penicillium genus elucidates a diverse pangenome and 15 lateral gene transfer events.</title>
        <authorList>
            <person name="Petersen C."/>
            <person name="Sorensen T."/>
            <person name="Nielsen M.R."/>
            <person name="Sondergaard T.E."/>
            <person name="Sorensen J.L."/>
            <person name="Fitzpatrick D.A."/>
            <person name="Frisvad J.C."/>
            <person name="Nielsen K.L."/>
        </authorList>
    </citation>
    <scope>NUCLEOTIDE SEQUENCE</scope>
    <source>
        <strain evidence="1">IBT 3081</strain>
    </source>
</reference>
<comment type="caution">
    <text evidence="1">The sequence shown here is derived from an EMBL/GenBank/DDBJ whole genome shotgun (WGS) entry which is preliminary data.</text>
</comment>
<dbReference type="EMBL" id="JAPZBT010000006">
    <property type="protein sequence ID" value="KAJ5355732.1"/>
    <property type="molecule type" value="Genomic_DNA"/>
</dbReference>
<dbReference type="RefSeq" id="XP_056573879.1">
    <property type="nucleotide sequence ID" value="XM_056728064.1"/>
</dbReference>
<dbReference type="OrthoDB" id="3034873at2759"/>
<dbReference type="Proteomes" id="UP001147752">
    <property type="component" value="Unassembled WGS sequence"/>
</dbReference>
<name>A0A9W9R8R5_9EURO</name>
<evidence type="ECO:0000313" key="1">
    <source>
        <dbReference type="EMBL" id="KAJ5355732.1"/>
    </source>
</evidence>
<gene>
    <name evidence="1" type="ORF">N7517_010341</name>
</gene>
<accession>A0A9W9R8R5</accession>
<keyword evidence="2" id="KW-1185">Reference proteome</keyword>
<proteinExistence type="predicted"/>
<organism evidence="1 2">
    <name type="scientific">Penicillium concentricum</name>
    <dbReference type="NCBI Taxonomy" id="293559"/>
    <lineage>
        <taxon>Eukaryota</taxon>
        <taxon>Fungi</taxon>
        <taxon>Dikarya</taxon>
        <taxon>Ascomycota</taxon>
        <taxon>Pezizomycotina</taxon>
        <taxon>Eurotiomycetes</taxon>
        <taxon>Eurotiomycetidae</taxon>
        <taxon>Eurotiales</taxon>
        <taxon>Aspergillaceae</taxon>
        <taxon>Penicillium</taxon>
    </lineage>
</organism>
<protein>
    <submittedName>
        <fullName evidence="1">Uncharacterized protein</fullName>
    </submittedName>
</protein>
<evidence type="ECO:0000313" key="2">
    <source>
        <dbReference type="Proteomes" id="UP001147752"/>
    </source>
</evidence>